<comment type="caution">
    <text evidence="1">The sequence shown here is derived from an EMBL/GenBank/DDBJ whole genome shotgun (WGS) entry which is preliminary data.</text>
</comment>
<dbReference type="Proteomes" id="UP000829398">
    <property type="component" value="Chromosome 2"/>
</dbReference>
<reference evidence="2" key="1">
    <citation type="journal article" date="2023" name="Hortic. Res.">
        <title>A chromosome-level phased genome enabling allele-level studies in sweet orange: a case study on citrus Huanglongbing tolerance.</title>
        <authorList>
            <person name="Wu B."/>
            <person name="Yu Q."/>
            <person name="Deng Z."/>
            <person name="Duan Y."/>
            <person name="Luo F."/>
            <person name="Gmitter F. Jr."/>
        </authorList>
    </citation>
    <scope>NUCLEOTIDE SEQUENCE [LARGE SCALE GENOMIC DNA]</scope>
    <source>
        <strain evidence="2">cv. Valencia</strain>
    </source>
</reference>
<keyword evidence="2" id="KW-1185">Reference proteome</keyword>
<proteinExistence type="predicted"/>
<organism evidence="1 2">
    <name type="scientific">Citrus sinensis</name>
    <name type="common">Sweet orange</name>
    <name type="synonym">Citrus aurantium var. sinensis</name>
    <dbReference type="NCBI Taxonomy" id="2711"/>
    <lineage>
        <taxon>Eukaryota</taxon>
        <taxon>Viridiplantae</taxon>
        <taxon>Streptophyta</taxon>
        <taxon>Embryophyta</taxon>
        <taxon>Tracheophyta</taxon>
        <taxon>Spermatophyta</taxon>
        <taxon>Magnoliopsida</taxon>
        <taxon>eudicotyledons</taxon>
        <taxon>Gunneridae</taxon>
        <taxon>Pentapetalae</taxon>
        <taxon>rosids</taxon>
        <taxon>malvids</taxon>
        <taxon>Sapindales</taxon>
        <taxon>Rutaceae</taxon>
        <taxon>Aurantioideae</taxon>
        <taxon>Citrus</taxon>
    </lineage>
</organism>
<protein>
    <submittedName>
        <fullName evidence="1">Uncharacterized protein</fullName>
    </submittedName>
</protein>
<sequence>MSQPEGFIDKKKRDFMCKLHKSLYGLKQALRVWYDKLKSCLLQWGFITTTSHTSLFIKRNQASVILILIYVDGILITGQNNIELEEFIAKFSTTFSLKDLGVLSYFLGIEVLYDTCCLYLSQKKYIKDLLTKFEMLECKGIDTLMSTGSKLQKTVQGEQGYFLEDPTHYRSIVGGMQYLVLTRPNIAFAVDKLNQYVSGPTLRHLMACKRVMRYLKATQDYGIKFVSNGEVKLTGFTDVDWAYDLDDRKSIGAYCIYIDDNLISWSSKKQSVITRSSAESEYRALASDNAEISWLQSLFSELGVCCTEKPTI</sequence>
<accession>A0ACB8N632</accession>
<gene>
    <name evidence="1" type="ORF">KPL71_004480</name>
</gene>
<evidence type="ECO:0000313" key="2">
    <source>
        <dbReference type="Proteomes" id="UP000829398"/>
    </source>
</evidence>
<evidence type="ECO:0000313" key="1">
    <source>
        <dbReference type="EMBL" id="KAH9793301.1"/>
    </source>
</evidence>
<name>A0ACB8N632_CITSI</name>
<dbReference type="EMBL" id="CM039171">
    <property type="protein sequence ID" value="KAH9793301.1"/>
    <property type="molecule type" value="Genomic_DNA"/>
</dbReference>